<organism evidence="2 3">
    <name type="scientific">Acaromyces ingoldii</name>
    <dbReference type="NCBI Taxonomy" id="215250"/>
    <lineage>
        <taxon>Eukaryota</taxon>
        <taxon>Fungi</taxon>
        <taxon>Dikarya</taxon>
        <taxon>Basidiomycota</taxon>
        <taxon>Ustilaginomycotina</taxon>
        <taxon>Exobasidiomycetes</taxon>
        <taxon>Exobasidiales</taxon>
        <taxon>Cryptobasidiaceae</taxon>
        <taxon>Acaromyces</taxon>
    </lineage>
</organism>
<evidence type="ECO:0000256" key="1">
    <source>
        <dbReference type="SAM" id="MobiDB-lite"/>
    </source>
</evidence>
<accession>A0A316Z1H0</accession>
<dbReference type="AlphaFoldDB" id="A0A316Z1H0"/>
<dbReference type="InParanoid" id="A0A316Z1H0"/>
<name>A0A316Z1H0_9BASI</name>
<evidence type="ECO:0000313" key="2">
    <source>
        <dbReference type="EMBL" id="PWN94035.1"/>
    </source>
</evidence>
<sequence>MESGRGRESELRAARKRGKEGQNRRGSKKLSSFCPLGKPMTATMVSYFSSPSPRRGSTVRLSAQKRERPLSMSLGRRRLQVLGNSSIRLLRYILVPSL</sequence>
<feature type="compositionally biased region" description="Polar residues" evidence="1">
    <location>
        <begin position="43"/>
        <end position="52"/>
    </location>
</feature>
<keyword evidence="3" id="KW-1185">Reference proteome</keyword>
<evidence type="ECO:0000313" key="3">
    <source>
        <dbReference type="Proteomes" id="UP000245768"/>
    </source>
</evidence>
<dbReference type="Proteomes" id="UP000245768">
    <property type="component" value="Unassembled WGS sequence"/>
</dbReference>
<protein>
    <submittedName>
        <fullName evidence="2">Uncharacterized protein</fullName>
    </submittedName>
</protein>
<proteinExistence type="predicted"/>
<feature type="compositionally biased region" description="Basic and acidic residues" evidence="1">
    <location>
        <begin position="1"/>
        <end position="23"/>
    </location>
</feature>
<dbReference type="EMBL" id="KZ819634">
    <property type="protein sequence ID" value="PWN94035.1"/>
    <property type="molecule type" value="Genomic_DNA"/>
</dbReference>
<reference evidence="2 3" key="1">
    <citation type="journal article" date="2018" name="Mol. Biol. Evol.">
        <title>Broad Genomic Sampling Reveals a Smut Pathogenic Ancestry of the Fungal Clade Ustilaginomycotina.</title>
        <authorList>
            <person name="Kijpornyongpan T."/>
            <person name="Mondo S.J."/>
            <person name="Barry K."/>
            <person name="Sandor L."/>
            <person name="Lee J."/>
            <person name="Lipzen A."/>
            <person name="Pangilinan J."/>
            <person name="LaButti K."/>
            <person name="Hainaut M."/>
            <person name="Henrissat B."/>
            <person name="Grigoriev I.V."/>
            <person name="Spatafora J.W."/>
            <person name="Aime M.C."/>
        </authorList>
    </citation>
    <scope>NUCLEOTIDE SEQUENCE [LARGE SCALE GENOMIC DNA]</scope>
    <source>
        <strain evidence="2 3">MCA 4198</strain>
    </source>
</reference>
<gene>
    <name evidence="2" type="ORF">FA10DRAFT_39671</name>
</gene>
<dbReference type="RefSeq" id="XP_025381233.1">
    <property type="nucleotide sequence ID" value="XM_025525461.1"/>
</dbReference>
<feature type="region of interest" description="Disordered" evidence="1">
    <location>
        <begin position="1"/>
        <end position="69"/>
    </location>
</feature>
<dbReference type="GeneID" id="37047377"/>